<proteinExistence type="predicted"/>
<feature type="transmembrane region" description="Helical" evidence="1">
    <location>
        <begin position="25"/>
        <end position="47"/>
    </location>
</feature>
<dbReference type="RefSeq" id="WP_127906972.1">
    <property type="nucleotide sequence ID" value="NZ_RQXX01000004.1"/>
</dbReference>
<dbReference type="EMBL" id="RQXX01000004">
    <property type="protein sequence ID" value="RVV97376.1"/>
    <property type="molecule type" value="Genomic_DNA"/>
</dbReference>
<dbReference type="Proteomes" id="UP000285908">
    <property type="component" value="Unassembled WGS sequence"/>
</dbReference>
<keyword evidence="1" id="KW-0472">Membrane</keyword>
<reference evidence="2 3" key="1">
    <citation type="submission" date="2018-11" db="EMBL/GenBank/DDBJ databases">
        <title>Mesobaculum littorinae gen. nov., sp. nov., isolated from Littorina scabra that represents a novel genus of the order Rhodobacteraceae.</title>
        <authorList>
            <person name="Li F."/>
        </authorList>
    </citation>
    <scope>NUCLEOTIDE SEQUENCE [LARGE SCALE GENOMIC DNA]</scope>
    <source>
        <strain evidence="2 3">M0103</strain>
    </source>
</reference>
<name>A0A438AF90_9RHOB</name>
<feature type="transmembrane region" description="Helical" evidence="1">
    <location>
        <begin position="114"/>
        <end position="136"/>
    </location>
</feature>
<gene>
    <name evidence="2" type="ORF">EKE94_12485</name>
</gene>
<organism evidence="2 3">
    <name type="scientific">Mesobaculum littorinae</name>
    <dbReference type="NCBI Taxonomy" id="2486419"/>
    <lineage>
        <taxon>Bacteria</taxon>
        <taxon>Pseudomonadati</taxon>
        <taxon>Pseudomonadota</taxon>
        <taxon>Alphaproteobacteria</taxon>
        <taxon>Rhodobacterales</taxon>
        <taxon>Roseobacteraceae</taxon>
        <taxon>Mesobaculum</taxon>
    </lineage>
</organism>
<evidence type="ECO:0000313" key="3">
    <source>
        <dbReference type="Proteomes" id="UP000285908"/>
    </source>
</evidence>
<feature type="transmembrane region" description="Helical" evidence="1">
    <location>
        <begin position="67"/>
        <end position="85"/>
    </location>
</feature>
<evidence type="ECO:0000256" key="1">
    <source>
        <dbReference type="SAM" id="Phobius"/>
    </source>
</evidence>
<dbReference type="AlphaFoldDB" id="A0A438AF90"/>
<sequence>MRGSHHYGAFDEQAAAASRADGEGLYGLFLLALALVPATIIVGPWFLPSLWLGQAIWQTDLSEGVRLLLIAGVLVVNVTLVLLALTRLPKRAIAWIGAAQGVVLGSAFQPFVSTLWTCVIVVVAAIAFYLIFGVVAEKVQGAGPATEHKS</sequence>
<keyword evidence="1" id="KW-1133">Transmembrane helix</keyword>
<keyword evidence="1" id="KW-0812">Transmembrane</keyword>
<feature type="transmembrane region" description="Helical" evidence="1">
    <location>
        <begin position="92"/>
        <end position="108"/>
    </location>
</feature>
<comment type="caution">
    <text evidence="2">The sequence shown here is derived from an EMBL/GenBank/DDBJ whole genome shotgun (WGS) entry which is preliminary data.</text>
</comment>
<evidence type="ECO:0000313" key="2">
    <source>
        <dbReference type="EMBL" id="RVV97376.1"/>
    </source>
</evidence>
<keyword evidence="3" id="KW-1185">Reference proteome</keyword>
<accession>A0A438AF90</accession>
<protein>
    <submittedName>
        <fullName evidence="2">Uncharacterized protein</fullName>
    </submittedName>
</protein>